<feature type="region of interest" description="Disordered" evidence="1">
    <location>
        <begin position="284"/>
        <end position="303"/>
    </location>
</feature>
<gene>
    <name evidence="2" type="ORF">JCM15093_2359</name>
</gene>
<feature type="region of interest" description="Disordered" evidence="1">
    <location>
        <begin position="197"/>
        <end position="264"/>
    </location>
</feature>
<evidence type="ECO:0000313" key="3">
    <source>
        <dbReference type="Proteomes" id="UP000027601"/>
    </source>
</evidence>
<proteinExistence type="predicted"/>
<protein>
    <recommendedName>
        <fullName evidence="4">Tetratricopeptide repeat protein</fullName>
    </recommendedName>
</protein>
<dbReference type="EMBL" id="BAJS01000014">
    <property type="protein sequence ID" value="GAK37137.1"/>
    <property type="molecule type" value="Genomic_DNA"/>
</dbReference>
<organism evidence="2 3">
    <name type="scientific">Bacteroides graminisolvens DSM 19988 = JCM 15093</name>
    <dbReference type="NCBI Taxonomy" id="1121097"/>
    <lineage>
        <taxon>Bacteria</taxon>
        <taxon>Pseudomonadati</taxon>
        <taxon>Bacteroidota</taxon>
        <taxon>Bacteroidia</taxon>
        <taxon>Bacteroidales</taxon>
        <taxon>Bacteroidaceae</taxon>
        <taxon>Bacteroides</taxon>
    </lineage>
</organism>
<feature type="compositionally biased region" description="Acidic residues" evidence="1">
    <location>
        <begin position="200"/>
        <end position="250"/>
    </location>
</feature>
<evidence type="ECO:0000256" key="1">
    <source>
        <dbReference type="SAM" id="MobiDB-lite"/>
    </source>
</evidence>
<dbReference type="AlphaFoldDB" id="A0A069D3Z9"/>
<dbReference type="Proteomes" id="UP000027601">
    <property type="component" value="Unassembled WGS sequence"/>
</dbReference>
<sequence>MTSYDLQQWMEHPDQLNRETLYEIRTLLARYPYFQSLRLLYLKNLYLLHDITFGPELRKAALYVADRRSLFYLIEGEKYAIQKAEKKKNLSGEEDEEPGLDRTISLIDAFLSTIPEESENAIGLDYATDYTTYLENDMPVGDEQPATDAPRLKGQDLIDGFIARNDAESLWVKKQMLAAEPAAVEPIPAAPEELIAQEPEQPEEDETDVPDEEIDSTTDPETEQIEVETFVGEEDEDEEEYYNEEEDEEPQSLVATSEGGGRRRPSVVIEAARAAGVMMESIPQDETAEATHDNPVLEDEDDEEGCFTETLAKIYIKQQRYEKALEIIEKLNLNYPKKMLILQIK</sequence>
<comment type="caution">
    <text evidence="2">The sequence shown here is derived from an EMBL/GenBank/DDBJ whole genome shotgun (WGS) entry which is preliminary data.</text>
</comment>
<reference evidence="2 3" key="1">
    <citation type="journal article" date="2015" name="Microbes Environ.">
        <title>Distribution and evolution of nitrogen fixation genes in the phylum bacteroidetes.</title>
        <authorList>
            <person name="Inoue J."/>
            <person name="Oshima K."/>
            <person name="Suda W."/>
            <person name="Sakamoto M."/>
            <person name="Iino T."/>
            <person name="Noda S."/>
            <person name="Hongoh Y."/>
            <person name="Hattori M."/>
            <person name="Ohkuma M."/>
        </authorList>
    </citation>
    <scope>NUCLEOTIDE SEQUENCE [LARGE SCALE GENOMIC DNA]</scope>
    <source>
        <strain evidence="2 3">JCM 15093</strain>
    </source>
</reference>
<evidence type="ECO:0008006" key="4">
    <source>
        <dbReference type="Google" id="ProtNLM"/>
    </source>
</evidence>
<accession>A0A069D3Z9</accession>
<name>A0A069D3Z9_9BACE</name>
<dbReference type="eggNOG" id="ENOG502Z7TA">
    <property type="taxonomic scope" value="Bacteria"/>
</dbReference>
<evidence type="ECO:0000313" key="2">
    <source>
        <dbReference type="EMBL" id="GAK37137.1"/>
    </source>
</evidence>
<dbReference type="STRING" id="1121097.GCA_000428125_00857"/>
<keyword evidence="3" id="KW-1185">Reference proteome</keyword>